<evidence type="ECO:0000256" key="1">
    <source>
        <dbReference type="SAM" id="MobiDB-lite"/>
    </source>
</evidence>
<name>A0AAN8X5M9_HALRR</name>
<sequence length="143" mass="15936">GETVNAPVKLEDSRTRFPINSLSTLDSLQQQQQELEDELRIGGEWDGSRSRDSSLGRGSRLFTSGQSSANSAINRNYDGVISRSSSRAHKRARLAQTQEKKLTEVTDAFGTYVTASIRRLSEEKQHALMAKISHTISEFHAKK</sequence>
<organism evidence="2 3">
    <name type="scientific">Halocaridina rubra</name>
    <name type="common">Hawaiian red shrimp</name>
    <dbReference type="NCBI Taxonomy" id="373956"/>
    <lineage>
        <taxon>Eukaryota</taxon>
        <taxon>Metazoa</taxon>
        <taxon>Ecdysozoa</taxon>
        <taxon>Arthropoda</taxon>
        <taxon>Crustacea</taxon>
        <taxon>Multicrustacea</taxon>
        <taxon>Malacostraca</taxon>
        <taxon>Eumalacostraca</taxon>
        <taxon>Eucarida</taxon>
        <taxon>Decapoda</taxon>
        <taxon>Pleocyemata</taxon>
        <taxon>Caridea</taxon>
        <taxon>Atyoidea</taxon>
        <taxon>Atyidae</taxon>
        <taxon>Halocaridina</taxon>
    </lineage>
</organism>
<accession>A0AAN8X5M9</accession>
<proteinExistence type="predicted"/>
<evidence type="ECO:0000313" key="2">
    <source>
        <dbReference type="EMBL" id="KAK7072529.1"/>
    </source>
</evidence>
<dbReference type="EMBL" id="JAXCGZ010013441">
    <property type="protein sequence ID" value="KAK7072529.1"/>
    <property type="molecule type" value="Genomic_DNA"/>
</dbReference>
<comment type="caution">
    <text evidence="2">The sequence shown here is derived from an EMBL/GenBank/DDBJ whole genome shotgun (WGS) entry which is preliminary data.</text>
</comment>
<gene>
    <name evidence="2" type="ORF">SK128_028239</name>
</gene>
<evidence type="ECO:0000313" key="3">
    <source>
        <dbReference type="Proteomes" id="UP001381693"/>
    </source>
</evidence>
<feature type="compositionally biased region" description="Low complexity" evidence="1">
    <location>
        <begin position="21"/>
        <end position="33"/>
    </location>
</feature>
<dbReference type="AlphaFoldDB" id="A0AAN8X5M9"/>
<dbReference type="Proteomes" id="UP001381693">
    <property type="component" value="Unassembled WGS sequence"/>
</dbReference>
<protein>
    <submittedName>
        <fullName evidence="2">Uncharacterized protein</fullName>
    </submittedName>
</protein>
<keyword evidence="3" id="KW-1185">Reference proteome</keyword>
<reference evidence="2 3" key="1">
    <citation type="submission" date="2023-11" db="EMBL/GenBank/DDBJ databases">
        <title>Halocaridina rubra genome assembly.</title>
        <authorList>
            <person name="Smith C."/>
        </authorList>
    </citation>
    <scope>NUCLEOTIDE SEQUENCE [LARGE SCALE GENOMIC DNA]</scope>
    <source>
        <strain evidence="2">EP-1</strain>
        <tissue evidence="2">Whole</tissue>
    </source>
</reference>
<feature type="region of interest" description="Disordered" evidence="1">
    <location>
        <begin position="21"/>
        <end position="67"/>
    </location>
</feature>
<feature type="compositionally biased region" description="Basic and acidic residues" evidence="1">
    <location>
        <begin position="38"/>
        <end position="54"/>
    </location>
</feature>
<feature type="non-terminal residue" evidence="2">
    <location>
        <position position="1"/>
    </location>
</feature>